<reference evidence="2 3" key="1">
    <citation type="submission" date="2024-11" db="EMBL/GenBank/DDBJ databases">
        <title>A near-complete genome assembly of Cinchona calisaya.</title>
        <authorList>
            <person name="Lian D.C."/>
            <person name="Zhao X.W."/>
            <person name="Wei L."/>
        </authorList>
    </citation>
    <scope>NUCLEOTIDE SEQUENCE [LARGE SCALE GENOMIC DNA]</scope>
    <source>
        <tissue evidence="2">Nenye</tissue>
    </source>
</reference>
<evidence type="ECO:0000313" key="3">
    <source>
        <dbReference type="Proteomes" id="UP001630127"/>
    </source>
</evidence>
<evidence type="ECO:0000256" key="1">
    <source>
        <dbReference type="SAM" id="MobiDB-lite"/>
    </source>
</evidence>
<protein>
    <submittedName>
        <fullName evidence="2">Uncharacterized protein</fullName>
    </submittedName>
</protein>
<dbReference type="AlphaFoldDB" id="A0ABD3AW80"/>
<proteinExistence type="predicted"/>
<keyword evidence="3" id="KW-1185">Reference proteome</keyword>
<feature type="compositionally biased region" description="Basic and acidic residues" evidence="1">
    <location>
        <begin position="49"/>
        <end position="63"/>
    </location>
</feature>
<gene>
    <name evidence="2" type="ORF">ACH5RR_003902</name>
</gene>
<evidence type="ECO:0000313" key="2">
    <source>
        <dbReference type="EMBL" id="KAL3535441.1"/>
    </source>
</evidence>
<accession>A0ABD3AW80</accession>
<organism evidence="2 3">
    <name type="scientific">Cinchona calisaya</name>
    <dbReference type="NCBI Taxonomy" id="153742"/>
    <lineage>
        <taxon>Eukaryota</taxon>
        <taxon>Viridiplantae</taxon>
        <taxon>Streptophyta</taxon>
        <taxon>Embryophyta</taxon>
        <taxon>Tracheophyta</taxon>
        <taxon>Spermatophyta</taxon>
        <taxon>Magnoliopsida</taxon>
        <taxon>eudicotyledons</taxon>
        <taxon>Gunneridae</taxon>
        <taxon>Pentapetalae</taxon>
        <taxon>asterids</taxon>
        <taxon>lamiids</taxon>
        <taxon>Gentianales</taxon>
        <taxon>Rubiaceae</taxon>
        <taxon>Cinchonoideae</taxon>
        <taxon>Cinchoneae</taxon>
        <taxon>Cinchona</taxon>
    </lineage>
</organism>
<name>A0ABD3AW80_9GENT</name>
<feature type="region of interest" description="Disordered" evidence="1">
    <location>
        <begin position="1"/>
        <end position="69"/>
    </location>
</feature>
<comment type="caution">
    <text evidence="2">The sequence shown here is derived from an EMBL/GenBank/DDBJ whole genome shotgun (WGS) entry which is preliminary data.</text>
</comment>
<feature type="compositionally biased region" description="Polar residues" evidence="1">
    <location>
        <begin position="23"/>
        <end position="43"/>
    </location>
</feature>
<dbReference type="Proteomes" id="UP001630127">
    <property type="component" value="Unassembled WGS sequence"/>
</dbReference>
<sequence length="69" mass="7563">MSTTIAPRKKNKPDEDCLDEPFKSSTSGVGAVTASQCRNTFHTSDVEADGEKEHGDNRKEAKLRPVQSE</sequence>
<dbReference type="EMBL" id="JBJUIK010000002">
    <property type="protein sequence ID" value="KAL3535441.1"/>
    <property type="molecule type" value="Genomic_DNA"/>
</dbReference>